<gene>
    <name evidence="1" type="ORF">RV045_09795</name>
</gene>
<name>A0ACC6P3C1_9BURK</name>
<proteinExistence type="predicted"/>
<organism evidence="1 2">
    <name type="scientific">Amphibiibacter pelophylacis</name>
    <dbReference type="NCBI Taxonomy" id="1799477"/>
    <lineage>
        <taxon>Bacteria</taxon>
        <taxon>Pseudomonadati</taxon>
        <taxon>Pseudomonadota</taxon>
        <taxon>Betaproteobacteria</taxon>
        <taxon>Burkholderiales</taxon>
        <taxon>Sphaerotilaceae</taxon>
        <taxon>Amphibiibacter</taxon>
    </lineage>
</organism>
<sequence>MTQLNTPVVPARHRSAAALALSAALLLSACASTDEFAGKSNGQVLSEGQSSLSDGNYTQAVKALEALEGRTAGSALGQQVQLDLAYAYYKNGDKVLALTTLDRFIRYNPSSPALDYAFYLKGVISFIGNQGFFGRLTGQDLAERDQQSARDSYKAFAQLVSAFPNSKYAPDSRQRMAYIVNALARNELDVADFYFQRGAYQAAVNRSQEVIREFPNTPANEAALWVLAQAYGHMGLNDLQSDTLRVLKASFPNSEYLSRQPAGLIENSRPWWRFW</sequence>
<reference evidence="1" key="1">
    <citation type="submission" date="2023-10" db="EMBL/GenBank/DDBJ databases">
        <title>Amphibacter perezi, gen. nov., sp. nov. a novel taxa of the family Comamonadaceae, class Betaproteobacteria isolated from the skin microbiota of Pelophylax perezi from different populations.</title>
        <authorList>
            <person name="Costa S."/>
            <person name="Proenca D.N."/>
            <person name="Lopes I."/>
            <person name="Morais P.V."/>
        </authorList>
    </citation>
    <scope>NUCLEOTIDE SEQUENCE</scope>
    <source>
        <strain evidence="1">SL12-8</strain>
    </source>
</reference>
<dbReference type="EMBL" id="JAWDIE010000014">
    <property type="protein sequence ID" value="MEJ7138712.1"/>
    <property type="molecule type" value="Genomic_DNA"/>
</dbReference>
<keyword evidence="2" id="KW-1185">Reference proteome</keyword>
<evidence type="ECO:0000313" key="1">
    <source>
        <dbReference type="EMBL" id="MEJ7138712.1"/>
    </source>
</evidence>
<dbReference type="Proteomes" id="UP001364695">
    <property type="component" value="Unassembled WGS sequence"/>
</dbReference>
<protein>
    <submittedName>
        <fullName evidence="1">Outer membrane protein assembly factor BamD</fullName>
    </submittedName>
</protein>
<comment type="caution">
    <text evidence="1">The sequence shown here is derived from an EMBL/GenBank/DDBJ whole genome shotgun (WGS) entry which is preliminary data.</text>
</comment>
<evidence type="ECO:0000313" key="2">
    <source>
        <dbReference type="Proteomes" id="UP001364695"/>
    </source>
</evidence>
<accession>A0ACC6P3C1</accession>